<name>A0A939PSQ6_9ACTN</name>
<feature type="region of interest" description="Disordered" evidence="1">
    <location>
        <begin position="1"/>
        <end position="35"/>
    </location>
</feature>
<dbReference type="InterPro" id="IPR045275">
    <property type="entry name" value="MscS_archaea/bacteria_type"/>
</dbReference>
<organism evidence="4 5">
    <name type="scientific">Actinomadura barringtoniae</name>
    <dbReference type="NCBI Taxonomy" id="1427535"/>
    <lineage>
        <taxon>Bacteria</taxon>
        <taxon>Bacillati</taxon>
        <taxon>Actinomycetota</taxon>
        <taxon>Actinomycetes</taxon>
        <taxon>Streptosporangiales</taxon>
        <taxon>Thermomonosporaceae</taxon>
        <taxon>Actinomadura</taxon>
    </lineage>
</organism>
<keyword evidence="2" id="KW-0472">Membrane</keyword>
<keyword evidence="5" id="KW-1185">Reference proteome</keyword>
<sequence length="241" mass="24729">MTSTHDPEPRPNPGPADPTPNDASAPSAPAGGEGAHLPRLQVKVQPRLRKAIVFGVIAGCLAVVSRFGNPDSREVTSRLMAWVGALAFLAFAMAAVVSLGGELRRVSVPRLGEGRAAIVRLAIVLAGGVFALITMMGLVNLPVGQLILGGALTGVILGIAGQQTLSNVFAGIVLLYARPFDIGDHVHIRSGPLGGELDGFVTEVGLLYVQVESDEGSFAVPNSLMQSAAVARAGSEAPDTA</sequence>
<comment type="caution">
    <text evidence="4">The sequence shown here is derived from an EMBL/GenBank/DDBJ whole genome shotgun (WGS) entry which is preliminary data.</text>
</comment>
<proteinExistence type="predicted"/>
<dbReference type="InterPro" id="IPR006685">
    <property type="entry name" value="MscS_channel_2nd"/>
</dbReference>
<evidence type="ECO:0000313" key="5">
    <source>
        <dbReference type="Proteomes" id="UP000669179"/>
    </source>
</evidence>
<feature type="compositionally biased region" description="Low complexity" evidence="1">
    <location>
        <begin position="19"/>
        <end position="30"/>
    </location>
</feature>
<dbReference type="EMBL" id="JAGEOJ010000038">
    <property type="protein sequence ID" value="MBO2455568.1"/>
    <property type="molecule type" value="Genomic_DNA"/>
</dbReference>
<dbReference type="GO" id="GO:0008381">
    <property type="term" value="F:mechanosensitive monoatomic ion channel activity"/>
    <property type="evidence" value="ECO:0007669"/>
    <property type="project" value="InterPro"/>
</dbReference>
<dbReference type="SUPFAM" id="SSF50182">
    <property type="entry name" value="Sm-like ribonucleoproteins"/>
    <property type="match status" value="1"/>
</dbReference>
<evidence type="ECO:0000256" key="2">
    <source>
        <dbReference type="SAM" id="Phobius"/>
    </source>
</evidence>
<gene>
    <name evidence="4" type="ORF">J4573_51425</name>
</gene>
<evidence type="ECO:0000313" key="4">
    <source>
        <dbReference type="EMBL" id="MBO2455568.1"/>
    </source>
</evidence>
<feature type="domain" description="Mechanosensitive ion channel MscS" evidence="3">
    <location>
        <begin position="164"/>
        <end position="228"/>
    </location>
</feature>
<feature type="transmembrane region" description="Helical" evidence="2">
    <location>
        <begin position="48"/>
        <end position="67"/>
    </location>
</feature>
<keyword evidence="2" id="KW-1133">Transmembrane helix</keyword>
<protein>
    <submittedName>
        <fullName evidence="4">Mechanosensitive ion channel</fullName>
    </submittedName>
</protein>
<evidence type="ECO:0000256" key="1">
    <source>
        <dbReference type="SAM" id="MobiDB-lite"/>
    </source>
</evidence>
<dbReference type="Pfam" id="PF00924">
    <property type="entry name" value="MS_channel_2nd"/>
    <property type="match status" value="1"/>
</dbReference>
<keyword evidence="2" id="KW-0812">Transmembrane</keyword>
<dbReference type="GO" id="GO:0016020">
    <property type="term" value="C:membrane"/>
    <property type="evidence" value="ECO:0007669"/>
    <property type="project" value="InterPro"/>
</dbReference>
<dbReference type="PANTHER" id="PTHR30221">
    <property type="entry name" value="SMALL-CONDUCTANCE MECHANOSENSITIVE CHANNEL"/>
    <property type="match status" value="1"/>
</dbReference>
<dbReference type="AlphaFoldDB" id="A0A939PSQ6"/>
<feature type="transmembrane region" description="Helical" evidence="2">
    <location>
        <begin position="79"/>
        <end position="100"/>
    </location>
</feature>
<evidence type="ECO:0000259" key="3">
    <source>
        <dbReference type="Pfam" id="PF00924"/>
    </source>
</evidence>
<dbReference type="RefSeq" id="WP_208263790.1">
    <property type="nucleotide sequence ID" value="NZ_JAGEOJ010000038.1"/>
</dbReference>
<feature type="transmembrane region" description="Helical" evidence="2">
    <location>
        <begin position="121"/>
        <end position="141"/>
    </location>
</feature>
<dbReference type="PANTHER" id="PTHR30221:SF1">
    <property type="entry name" value="SMALL-CONDUCTANCE MECHANOSENSITIVE CHANNEL"/>
    <property type="match status" value="1"/>
</dbReference>
<reference evidence="4" key="1">
    <citation type="submission" date="2021-03" db="EMBL/GenBank/DDBJ databases">
        <authorList>
            <person name="Kanchanasin P."/>
            <person name="Saeng-In P."/>
            <person name="Phongsopitanun W."/>
            <person name="Yuki M."/>
            <person name="Kudo T."/>
            <person name="Ohkuma M."/>
            <person name="Tanasupawat S."/>
        </authorList>
    </citation>
    <scope>NUCLEOTIDE SEQUENCE</scope>
    <source>
        <strain evidence="4">GKU 128</strain>
    </source>
</reference>
<feature type="transmembrane region" description="Helical" evidence="2">
    <location>
        <begin position="147"/>
        <end position="177"/>
    </location>
</feature>
<dbReference type="Proteomes" id="UP000669179">
    <property type="component" value="Unassembled WGS sequence"/>
</dbReference>
<dbReference type="InterPro" id="IPR010920">
    <property type="entry name" value="LSM_dom_sf"/>
</dbReference>
<accession>A0A939PSQ6</accession>